<dbReference type="EMBL" id="JBIAXI010000017">
    <property type="protein sequence ID" value="MFF4776446.1"/>
    <property type="molecule type" value="Genomic_DNA"/>
</dbReference>
<organism evidence="1 2">
    <name type="scientific">Microtetraspora fusca</name>
    <dbReference type="NCBI Taxonomy" id="1997"/>
    <lineage>
        <taxon>Bacteria</taxon>
        <taxon>Bacillati</taxon>
        <taxon>Actinomycetota</taxon>
        <taxon>Actinomycetes</taxon>
        <taxon>Streptosporangiales</taxon>
        <taxon>Streptosporangiaceae</taxon>
        <taxon>Microtetraspora</taxon>
    </lineage>
</organism>
<evidence type="ECO:0000313" key="2">
    <source>
        <dbReference type="Proteomes" id="UP001602119"/>
    </source>
</evidence>
<keyword evidence="2" id="KW-1185">Reference proteome</keyword>
<evidence type="ECO:0000313" key="1">
    <source>
        <dbReference type="EMBL" id="MFF4776446.1"/>
    </source>
</evidence>
<dbReference type="RefSeq" id="WP_387344820.1">
    <property type="nucleotide sequence ID" value="NZ_JBIAXI010000017.1"/>
</dbReference>
<name>A0ABW6VAS8_MICFU</name>
<reference evidence="1 2" key="1">
    <citation type="submission" date="2024-10" db="EMBL/GenBank/DDBJ databases">
        <title>The Natural Products Discovery Center: Release of the First 8490 Sequenced Strains for Exploring Actinobacteria Biosynthetic Diversity.</title>
        <authorList>
            <person name="Kalkreuter E."/>
            <person name="Kautsar S.A."/>
            <person name="Yang D."/>
            <person name="Bader C.D."/>
            <person name="Teijaro C.N."/>
            <person name="Fluegel L."/>
            <person name="Davis C.M."/>
            <person name="Simpson J.R."/>
            <person name="Lauterbach L."/>
            <person name="Steele A.D."/>
            <person name="Gui C."/>
            <person name="Meng S."/>
            <person name="Li G."/>
            <person name="Viehrig K."/>
            <person name="Ye F."/>
            <person name="Su P."/>
            <person name="Kiefer A.F."/>
            <person name="Nichols A."/>
            <person name="Cepeda A.J."/>
            <person name="Yan W."/>
            <person name="Fan B."/>
            <person name="Jiang Y."/>
            <person name="Adhikari A."/>
            <person name="Zheng C.-J."/>
            <person name="Schuster L."/>
            <person name="Cowan T.M."/>
            <person name="Smanski M.J."/>
            <person name="Chevrette M.G."/>
            <person name="De Carvalho L.P.S."/>
            <person name="Shen B."/>
        </authorList>
    </citation>
    <scope>NUCLEOTIDE SEQUENCE [LARGE SCALE GENOMIC DNA]</scope>
    <source>
        <strain evidence="1 2">NPDC001281</strain>
    </source>
</reference>
<dbReference type="SUPFAM" id="SSF69304">
    <property type="entry name" value="Tricorn protease N-terminal domain"/>
    <property type="match status" value="1"/>
</dbReference>
<dbReference type="Proteomes" id="UP001602119">
    <property type="component" value="Unassembled WGS sequence"/>
</dbReference>
<protein>
    <recommendedName>
        <fullName evidence="3">WD40 repeat domain-containing protein</fullName>
    </recommendedName>
</protein>
<comment type="caution">
    <text evidence="1">The sequence shown here is derived from an EMBL/GenBank/DDBJ whole genome shotgun (WGS) entry which is preliminary data.</text>
</comment>
<accession>A0ABW6VAS8</accession>
<evidence type="ECO:0008006" key="3">
    <source>
        <dbReference type="Google" id="ProtNLM"/>
    </source>
</evidence>
<gene>
    <name evidence="1" type="ORF">ACFY05_26650</name>
</gene>
<proteinExistence type="predicted"/>
<sequence length="360" mass="39378">MYQAYSAAKETTSSRTSWGKHLNCEVDLPASWEASVIEGSIPTVTTEGQVLPTSVGADGTVVFGQLETGIDKATGAPLNREIVQLDREKKSWSTVYQMEHPNRDQQVDGSFDGRWLVFAVQHSLGSYHDWSVHAWDNTTGKTREIDEDAGIQGPLIYVDTVAGKAVWTKAVAQNITEAYLYDLATNKKTVVARGNIGAAWIVGDLIVWPEVSSSGDLEFRAAALDSGTPVKTPRGLDRVGKIKQIAASGSALAWIEGEFTTIRAWKIGWDEPRTIFDEGRDKAIDDIDVSGDLVSWHTIDNGQPVYIGDMRTGSCVRLSERGGYVETGKDAMIVVYPDSAKQKYGSFVLRPSHLSPLPRD</sequence>